<dbReference type="RefSeq" id="WP_279246195.1">
    <property type="nucleotide sequence ID" value="NZ_SHNN01000003.1"/>
</dbReference>
<feature type="transmembrane region" description="Helical" evidence="1">
    <location>
        <begin position="7"/>
        <end position="28"/>
    </location>
</feature>
<comment type="caution">
    <text evidence="3">The sequence shown here is derived from an EMBL/GenBank/DDBJ whole genome shotgun (WGS) entry which is preliminary data.</text>
</comment>
<organism evidence="3 4">
    <name type="scientific">Candidatus Litorirhabdus singularis</name>
    <dbReference type="NCBI Taxonomy" id="2518993"/>
    <lineage>
        <taxon>Bacteria</taxon>
        <taxon>Pseudomonadati</taxon>
        <taxon>Pseudomonadota</taxon>
        <taxon>Gammaproteobacteria</taxon>
        <taxon>Cellvibrionales</taxon>
        <taxon>Halieaceae</taxon>
        <taxon>Candidatus Litorirhabdus</taxon>
    </lineage>
</organism>
<evidence type="ECO:0000259" key="2">
    <source>
        <dbReference type="Pfam" id="PF02470"/>
    </source>
</evidence>
<dbReference type="InterPro" id="IPR052336">
    <property type="entry name" value="MlaD_Phospholipid_Transporter"/>
</dbReference>
<dbReference type="Proteomes" id="UP001143362">
    <property type="component" value="Unassembled WGS sequence"/>
</dbReference>
<dbReference type="EMBL" id="SHNN01000003">
    <property type="protein sequence ID" value="MCX2982169.1"/>
    <property type="molecule type" value="Genomic_DNA"/>
</dbReference>
<dbReference type="PANTHER" id="PTHR33371">
    <property type="entry name" value="INTERMEMBRANE PHOSPHOLIPID TRANSPORT SYSTEM BINDING PROTEIN MLAD-RELATED"/>
    <property type="match status" value="1"/>
</dbReference>
<protein>
    <submittedName>
        <fullName evidence="3">MCE family protein</fullName>
    </submittedName>
</protein>
<keyword evidence="4" id="KW-1185">Reference proteome</keyword>
<accession>A0ABT3TL85</accession>
<gene>
    <name evidence="3" type="ORF">EYC98_15010</name>
</gene>
<feature type="domain" description="Mce/MlaD" evidence="2">
    <location>
        <begin position="47"/>
        <end position="133"/>
    </location>
</feature>
<reference evidence="3" key="1">
    <citation type="submission" date="2019-02" db="EMBL/GenBank/DDBJ databases">
        <authorList>
            <person name="Li S.-H."/>
        </authorList>
    </citation>
    <scope>NUCLEOTIDE SEQUENCE</scope>
    <source>
        <strain evidence="3">IMCC14734</strain>
    </source>
</reference>
<dbReference type="InterPro" id="IPR003399">
    <property type="entry name" value="Mce/MlaD"/>
</dbReference>
<dbReference type="Pfam" id="PF02470">
    <property type="entry name" value="MlaD"/>
    <property type="match status" value="1"/>
</dbReference>
<sequence length="323" mass="35006">MSKSKHTVAIGVFVVGALGILVLATMIFSSGFFGSDLERGVLVFRGSVKGLQVGAPVAFKGVQIGKVVDVDLLLDTDTYEVMMPVVVEIDNNSVRRSGSNADKESLDHLIANGFRGTLQTQSLLTGLLYVEFDMYPNAELNYANIKTNYVQLPTIPTDMEKLSSNLQDVDFEAVFSNLQRSLAGIDNLINSASLQSLPQQLVASLDSIDTLAEQMQKEVERSGQRVAELLETTNIAVDGFNTELPRLADSVDVTLENLDDAIGAFEATMNSVDYTLSPDSQAMYELIQAARELGAAGRSLQSLTTALEETPESLLRGRSLKED</sequence>
<evidence type="ECO:0000313" key="3">
    <source>
        <dbReference type="EMBL" id="MCX2982169.1"/>
    </source>
</evidence>
<keyword evidence="1" id="KW-1133">Transmembrane helix</keyword>
<keyword evidence="1" id="KW-0812">Transmembrane</keyword>
<evidence type="ECO:0000313" key="4">
    <source>
        <dbReference type="Proteomes" id="UP001143362"/>
    </source>
</evidence>
<evidence type="ECO:0000256" key="1">
    <source>
        <dbReference type="SAM" id="Phobius"/>
    </source>
</evidence>
<keyword evidence="1" id="KW-0472">Membrane</keyword>
<proteinExistence type="predicted"/>
<dbReference type="PANTHER" id="PTHR33371:SF4">
    <property type="entry name" value="INTERMEMBRANE PHOSPHOLIPID TRANSPORT SYSTEM BINDING PROTEIN MLAD"/>
    <property type="match status" value="1"/>
</dbReference>
<name>A0ABT3TL85_9GAMM</name>